<gene>
    <name evidence="2" type="ORF">JWS13_27480</name>
</gene>
<evidence type="ECO:0000313" key="3">
    <source>
        <dbReference type="Proteomes" id="UP000662986"/>
    </source>
</evidence>
<keyword evidence="3" id="KW-1185">Reference proteome</keyword>
<reference evidence="2 3" key="1">
    <citation type="journal article" date="2021" name="Microbiol. Resour. Announc.">
        <title>Complete Genome Sequences of Two Rhodococcus sp. Strains with Large and Linear Chromosomes, Isolated from Apple Rhizosphere.</title>
        <authorList>
            <person name="Benning S."/>
            <person name="Brugnone N."/>
            <person name="Siani R."/>
            <person name="Kublik S."/>
            <person name="Schloter M."/>
            <person name="Rad V."/>
        </authorList>
    </citation>
    <scope>NUCLEOTIDE SEQUENCE [LARGE SCALE GENOMIC DNA]</scope>
    <source>
        <strain evidence="2 3">R79</strain>
    </source>
</reference>
<dbReference type="Pfam" id="PF13401">
    <property type="entry name" value="AAA_22"/>
    <property type="match status" value="1"/>
</dbReference>
<feature type="domain" description="HTH luxR-type" evidence="1">
    <location>
        <begin position="692"/>
        <end position="757"/>
    </location>
</feature>
<dbReference type="Proteomes" id="UP000662986">
    <property type="component" value="Chromosome"/>
</dbReference>
<dbReference type="InterPro" id="IPR000792">
    <property type="entry name" value="Tscrpt_reg_LuxR_C"/>
</dbReference>
<name>A0A974ZVP8_9NOCA</name>
<dbReference type="Gene3D" id="1.10.10.10">
    <property type="entry name" value="Winged helix-like DNA-binding domain superfamily/Winged helix DNA-binding domain"/>
    <property type="match status" value="1"/>
</dbReference>
<dbReference type="Pfam" id="PF25872">
    <property type="entry name" value="HTH_77"/>
    <property type="match status" value="1"/>
</dbReference>
<dbReference type="Pfam" id="PF00196">
    <property type="entry name" value="GerE"/>
    <property type="match status" value="1"/>
</dbReference>
<dbReference type="PANTHER" id="PTHR47691">
    <property type="entry name" value="REGULATOR-RELATED"/>
    <property type="match status" value="1"/>
</dbReference>
<sequence>MSVRPAGNLPVELTSFVGRRDDLTQAKNLFASARMLTLTGMGGVGKTRFALRLASEVRRQFPDGVWLVELADLRQGDLLTRTISTALRIRNESSDPLSILVDHLRERRLLVILDNCEHLAEACAVLISGLLQVAPDLKVLGTSRHVLGVVGEQVFPVPPLTHESTATGLSEAMVLFEERASAADPRFRITEENREAVAKLCRALEGLPLAVELAAAHVRTFSAAEIAERLAHTEVLTATERTRHPRHRTLDAAVDWSYRLCTPEERRLWEQLSVFSGGFTIETAGGVCLAAEPEPTVVGALIGLVDKSVIVRINGTHGLRGRYRMLEPVRQYAREKLASSPDELLVRRRHRDYFFRLAQLGLTDYCSSSDVEWYATTRSEQANIREALEFSLSDPDAVDTTIEMATALRPFWQQSGSMIEGCQWLRRALDRTTEPTVDRAAGLVAASILGFLAGQTGEARTLLREYRELITRPGFDDFSVITPFASALEAFADGHAHLAFEQAEKTVELGIDRERTVLVAEAMALSALCVFITNHERAEEITLRFVHFAEKLGVHLLHAIALYPLGAVRWRQGDVVSATALMRKAIHLYQMFEQPGMVAVCIEGLAWSDAERDPHRAAMLLGAAKSIWRYSQMRLPQAAVQGVTSGIEAQLRQHLGDPEFAQIFATGQELSFEESVALALGSGAEPKPRARKPAAHAGLTRREQQIAALVAQGLTNREIAAKLVISPRTVDAHVEHALVKLGFRSRTQIARWFSTSEHSD</sequence>
<proteinExistence type="predicted"/>
<evidence type="ECO:0000313" key="2">
    <source>
        <dbReference type="EMBL" id="QSE92110.1"/>
    </source>
</evidence>
<protein>
    <submittedName>
        <fullName evidence="2">LuxR family transcriptional regulator</fullName>
    </submittedName>
</protein>
<dbReference type="EMBL" id="CP070619">
    <property type="protein sequence ID" value="QSE92110.1"/>
    <property type="molecule type" value="Genomic_DNA"/>
</dbReference>
<dbReference type="InterPro" id="IPR058852">
    <property type="entry name" value="HTH_77"/>
</dbReference>
<dbReference type="SUPFAM" id="SSF52540">
    <property type="entry name" value="P-loop containing nucleoside triphosphate hydrolases"/>
    <property type="match status" value="1"/>
</dbReference>
<dbReference type="Gene3D" id="3.40.50.300">
    <property type="entry name" value="P-loop containing nucleotide triphosphate hydrolases"/>
    <property type="match status" value="1"/>
</dbReference>
<organism evidence="2 3">
    <name type="scientific">Rhodococcus pseudokoreensis</name>
    <dbReference type="NCBI Taxonomy" id="2811421"/>
    <lineage>
        <taxon>Bacteria</taxon>
        <taxon>Bacillati</taxon>
        <taxon>Actinomycetota</taxon>
        <taxon>Actinomycetes</taxon>
        <taxon>Mycobacteriales</taxon>
        <taxon>Nocardiaceae</taxon>
        <taxon>Rhodococcus</taxon>
    </lineage>
</organism>
<dbReference type="PRINTS" id="PR00038">
    <property type="entry name" value="HTHLUXR"/>
</dbReference>
<accession>A0A974ZVP8</accession>
<dbReference type="PRINTS" id="PR00364">
    <property type="entry name" value="DISEASERSIST"/>
</dbReference>
<dbReference type="InterPro" id="IPR016032">
    <property type="entry name" value="Sig_transdc_resp-reg_C-effctor"/>
</dbReference>
<dbReference type="InterPro" id="IPR036388">
    <property type="entry name" value="WH-like_DNA-bd_sf"/>
</dbReference>
<dbReference type="PROSITE" id="PS50043">
    <property type="entry name" value="HTH_LUXR_2"/>
    <property type="match status" value="1"/>
</dbReference>
<dbReference type="CDD" id="cd06170">
    <property type="entry name" value="LuxR_C_like"/>
    <property type="match status" value="1"/>
</dbReference>
<reference evidence="2 3" key="2">
    <citation type="journal article" date="2022" name="Arch. Microbiol.">
        <title>Rhodococcus pseudokoreensis sp. nov. isolated from the rhizosphere of young M26 apple rootstocks.</title>
        <authorList>
            <person name="Kampfer P."/>
            <person name="Glaeser S.P."/>
            <person name="Blom J."/>
            <person name="Wolf J."/>
            <person name="Benning S."/>
            <person name="Schloter M."/>
            <person name="Neumann-Schaal M."/>
        </authorList>
    </citation>
    <scope>NUCLEOTIDE SEQUENCE [LARGE SCALE GENOMIC DNA]</scope>
    <source>
        <strain evidence="2 3">R79</strain>
    </source>
</reference>
<dbReference type="SUPFAM" id="SSF46894">
    <property type="entry name" value="C-terminal effector domain of the bipartite response regulators"/>
    <property type="match status" value="1"/>
</dbReference>
<dbReference type="SMART" id="SM00421">
    <property type="entry name" value="HTH_LUXR"/>
    <property type="match status" value="1"/>
</dbReference>
<dbReference type="PROSITE" id="PS00622">
    <property type="entry name" value="HTH_LUXR_1"/>
    <property type="match status" value="1"/>
</dbReference>
<evidence type="ECO:0000259" key="1">
    <source>
        <dbReference type="PROSITE" id="PS50043"/>
    </source>
</evidence>
<dbReference type="InterPro" id="IPR049945">
    <property type="entry name" value="AAA_22"/>
</dbReference>
<dbReference type="InterPro" id="IPR027417">
    <property type="entry name" value="P-loop_NTPase"/>
</dbReference>
<dbReference type="PANTHER" id="PTHR47691:SF3">
    <property type="entry name" value="HTH-TYPE TRANSCRIPTIONAL REGULATOR RV0890C-RELATED"/>
    <property type="match status" value="1"/>
</dbReference>